<dbReference type="Proteomes" id="UP001293593">
    <property type="component" value="Unassembled WGS sequence"/>
</dbReference>
<dbReference type="AlphaFoldDB" id="A0AAE1M4W3"/>
<sequence>MHALESIGNMYKNEKRKIEKGVAFPTCISEKGIL</sequence>
<keyword evidence="2" id="KW-1185">Reference proteome</keyword>
<accession>A0AAE1M4W3</accession>
<proteinExistence type="predicted"/>
<organism evidence="1 2">
    <name type="scientific">Acacia crassicarpa</name>
    <name type="common">northern wattle</name>
    <dbReference type="NCBI Taxonomy" id="499986"/>
    <lineage>
        <taxon>Eukaryota</taxon>
        <taxon>Viridiplantae</taxon>
        <taxon>Streptophyta</taxon>
        <taxon>Embryophyta</taxon>
        <taxon>Tracheophyta</taxon>
        <taxon>Spermatophyta</taxon>
        <taxon>Magnoliopsida</taxon>
        <taxon>eudicotyledons</taxon>
        <taxon>Gunneridae</taxon>
        <taxon>Pentapetalae</taxon>
        <taxon>rosids</taxon>
        <taxon>fabids</taxon>
        <taxon>Fabales</taxon>
        <taxon>Fabaceae</taxon>
        <taxon>Caesalpinioideae</taxon>
        <taxon>mimosoid clade</taxon>
        <taxon>Acacieae</taxon>
        <taxon>Acacia</taxon>
    </lineage>
</organism>
<gene>
    <name evidence="1" type="ORF">QN277_010635</name>
</gene>
<reference evidence="1" key="1">
    <citation type="submission" date="2023-10" db="EMBL/GenBank/DDBJ databases">
        <title>Chromosome-level genome of the transformable northern wattle, Acacia crassicarpa.</title>
        <authorList>
            <person name="Massaro I."/>
            <person name="Sinha N.R."/>
            <person name="Poethig S."/>
            <person name="Leichty A.R."/>
        </authorList>
    </citation>
    <scope>NUCLEOTIDE SEQUENCE</scope>
    <source>
        <strain evidence="1">Acra3RX</strain>
        <tissue evidence="1">Leaf</tissue>
    </source>
</reference>
<protein>
    <submittedName>
        <fullName evidence="1">Uncharacterized protein</fullName>
    </submittedName>
</protein>
<name>A0AAE1M4W3_9FABA</name>
<dbReference type="EMBL" id="JAWXYG010000016">
    <property type="protein sequence ID" value="KAK4253312.1"/>
    <property type="molecule type" value="Genomic_DNA"/>
</dbReference>
<evidence type="ECO:0000313" key="2">
    <source>
        <dbReference type="Proteomes" id="UP001293593"/>
    </source>
</evidence>
<comment type="caution">
    <text evidence="1">The sequence shown here is derived from an EMBL/GenBank/DDBJ whole genome shotgun (WGS) entry which is preliminary data.</text>
</comment>
<evidence type="ECO:0000313" key="1">
    <source>
        <dbReference type="EMBL" id="KAK4253312.1"/>
    </source>
</evidence>